<proteinExistence type="predicted"/>
<dbReference type="OrthoDB" id="565731at2759"/>
<accession>A0A5C3LJW8</accession>
<gene>
    <name evidence="2" type="ORF">BDQ12DRAFT_715881</name>
</gene>
<keyword evidence="3" id="KW-1185">Reference proteome</keyword>
<dbReference type="Proteomes" id="UP000308652">
    <property type="component" value="Unassembled WGS sequence"/>
</dbReference>
<protein>
    <recommendedName>
        <fullName evidence="4">Armadillo-type protein</fullName>
    </recommendedName>
</protein>
<dbReference type="AlphaFoldDB" id="A0A5C3LJW8"/>
<sequence length="340" mass="38046">MFARHTLSAVRRSLPICTRPARRTIHITPIAQRKKEKVVVEDLFGDEGGFEELIKSQPTSTASKTAGEPIASTSSFGSDGTVNAAAVKKEYQPQPQVRIKLSPEKRAKKFEEIIKFVKPRLGRKPEVTAPRVRNSAWVNLIGLAANEGQLKRVVDLFPGWKESGREFNDQISEDFVRRCEELSCPLLALEVFGDFSKYNLRLTLPGARQLIHSLQNQHPLEKVMAVTALYSVYQLPPISGDLISCAMVISACFKHGSNDSIVVGKALLPALHQMLNQQEPLPVSKKPLEKSLDKPRTWLRGALKRVDETLLTMNGEKTKWLEQWRIASQHIPNPSVQQSS</sequence>
<evidence type="ECO:0000313" key="2">
    <source>
        <dbReference type="EMBL" id="TFK33404.1"/>
    </source>
</evidence>
<organism evidence="2 3">
    <name type="scientific">Crucibulum laeve</name>
    <dbReference type="NCBI Taxonomy" id="68775"/>
    <lineage>
        <taxon>Eukaryota</taxon>
        <taxon>Fungi</taxon>
        <taxon>Dikarya</taxon>
        <taxon>Basidiomycota</taxon>
        <taxon>Agaricomycotina</taxon>
        <taxon>Agaricomycetes</taxon>
        <taxon>Agaricomycetidae</taxon>
        <taxon>Agaricales</taxon>
        <taxon>Agaricineae</taxon>
        <taxon>Nidulariaceae</taxon>
        <taxon>Crucibulum</taxon>
    </lineage>
</organism>
<name>A0A5C3LJW8_9AGAR</name>
<reference evidence="2 3" key="1">
    <citation type="journal article" date="2019" name="Nat. Ecol. Evol.">
        <title>Megaphylogeny resolves global patterns of mushroom evolution.</title>
        <authorList>
            <person name="Varga T."/>
            <person name="Krizsan K."/>
            <person name="Foldi C."/>
            <person name="Dima B."/>
            <person name="Sanchez-Garcia M."/>
            <person name="Sanchez-Ramirez S."/>
            <person name="Szollosi G.J."/>
            <person name="Szarkandi J.G."/>
            <person name="Papp V."/>
            <person name="Albert L."/>
            <person name="Andreopoulos W."/>
            <person name="Angelini C."/>
            <person name="Antonin V."/>
            <person name="Barry K.W."/>
            <person name="Bougher N.L."/>
            <person name="Buchanan P."/>
            <person name="Buyck B."/>
            <person name="Bense V."/>
            <person name="Catcheside P."/>
            <person name="Chovatia M."/>
            <person name="Cooper J."/>
            <person name="Damon W."/>
            <person name="Desjardin D."/>
            <person name="Finy P."/>
            <person name="Geml J."/>
            <person name="Haridas S."/>
            <person name="Hughes K."/>
            <person name="Justo A."/>
            <person name="Karasinski D."/>
            <person name="Kautmanova I."/>
            <person name="Kiss B."/>
            <person name="Kocsube S."/>
            <person name="Kotiranta H."/>
            <person name="LaButti K.M."/>
            <person name="Lechner B.E."/>
            <person name="Liimatainen K."/>
            <person name="Lipzen A."/>
            <person name="Lukacs Z."/>
            <person name="Mihaltcheva S."/>
            <person name="Morgado L.N."/>
            <person name="Niskanen T."/>
            <person name="Noordeloos M.E."/>
            <person name="Ohm R.A."/>
            <person name="Ortiz-Santana B."/>
            <person name="Ovrebo C."/>
            <person name="Racz N."/>
            <person name="Riley R."/>
            <person name="Savchenko A."/>
            <person name="Shiryaev A."/>
            <person name="Soop K."/>
            <person name="Spirin V."/>
            <person name="Szebenyi C."/>
            <person name="Tomsovsky M."/>
            <person name="Tulloss R.E."/>
            <person name="Uehling J."/>
            <person name="Grigoriev I.V."/>
            <person name="Vagvolgyi C."/>
            <person name="Papp T."/>
            <person name="Martin F.M."/>
            <person name="Miettinen O."/>
            <person name="Hibbett D.S."/>
            <person name="Nagy L.G."/>
        </authorList>
    </citation>
    <scope>NUCLEOTIDE SEQUENCE [LARGE SCALE GENOMIC DNA]</scope>
    <source>
        <strain evidence="2 3">CBS 166.37</strain>
    </source>
</reference>
<evidence type="ECO:0008006" key="4">
    <source>
        <dbReference type="Google" id="ProtNLM"/>
    </source>
</evidence>
<dbReference type="EMBL" id="ML213649">
    <property type="protein sequence ID" value="TFK33404.1"/>
    <property type="molecule type" value="Genomic_DNA"/>
</dbReference>
<evidence type="ECO:0000313" key="3">
    <source>
        <dbReference type="Proteomes" id="UP000308652"/>
    </source>
</evidence>
<evidence type="ECO:0000256" key="1">
    <source>
        <dbReference type="SAM" id="MobiDB-lite"/>
    </source>
</evidence>
<feature type="region of interest" description="Disordered" evidence="1">
    <location>
        <begin position="55"/>
        <end position="77"/>
    </location>
</feature>